<dbReference type="SMART" id="SM00535">
    <property type="entry name" value="RIBOc"/>
    <property type="match status" value="1"/>
</dbReference>
<proteinExistence type="predicted"/>
<evidence type="ECO:0000313" key="2">
    <source>
        <dbReference type="EMBL" id="QBK87681.1"/>
    </source>
</evidence>
<dbReference type="SUPFAM" id="SSF69065">
    <property type="entry name" value="RNase III domain-like"/>
    <property type="match status" value="1"/>
</dbReference>
<dbReference type="InterPro" id="IPR036389">
    <property type="entry name" value="RNase_III_sf"/>
</dbReference>
<name>A0A481YXN8_9VIRU</name>
<dbReference type="Gene3D" id="1.10.1520.10">
    <property type="entry name" value="Ribonuclease III domain"/>
    <property type="match status" value="1"/>
</dbReference>
<dbReference type="InterPro" id="IPR000999">
    <property type="entry name" value="RNase_III_dom"/>
</dbReference>
<feature type="domain" description="RNase III" evidence="1">
    <location>
        <begin position="13"/>
        <end position="143"/>
    </location>
</feature>
<dbReference type="Pfam" id="PF00636">
    <property type="entry name" value="Ribonuclease_3"/>
    <property type="match status" value="1"/>
</dbReference>
<dbReference type="EMBL" id="MK500369">
    <property type="protein sequence ID" value="QBK87681.1"/>
    <property type="molecule type" value="Genomic_DNA"/>
</dbReference>
<gene>
    <name evidence="2" type="ORF">LCMAC202_00170</name>
</gene>
<protein>
    <submittedName>
        <fullName evidence="2">Ribonuclease III</fullName>
    </submittedName>
</protein>
<accession>A0A481YXN8</accession>
<organism evidence="2">
    <name type="scientific">Marseillevirus LCMAC202</name>
    <dbReference type="NCBI Taxonomy" id="2506606"/>
    <lineage>
        <taxon>Viruses</taxon>
        <taxon>Varidnaviria</taxon>
        <taxon>Bamfordvirae</taxon>
        <taxon>Nucleocytoviricota</taxon>
        <taxon>Megaviricetes</taxon>
        <taxon>Pimascovirales</taxon>
        <taxon>Pimascovirales incertae sedis</taxon>
        <taxon>Marseilleviridae</taxon>
    </lineage>
</organism>
<dbReference type="CDD" id="cd00593">
    <property type="entry name" value="RIBOc"/>
    <property type="match status" value="1"/>
</dbReference>
<reference evidence="2" key="1">
    <citation type="journal article" date="2019" name="MBio">
        <title>Virus Genomes from Deep Sea Sediments Expand the Ocean Megavirome and Support Independent Origins of Viral Gigantism.</title>
        <authorList>
            <person name="Backstrom D."/>
            <person name="Yutin N."/>
            <person name="Jorgensen S.L."/>
            <person name="Dharamshi J."/>
            <person name="Homa F."/>
            <person name="Zaremba-Niedwiedzka K."/>
            <person name="Spang A."/>
            <person name="Wolf Y.I."/>
            <person name="Koonin E.V."/>
            <person name="Ettema T.J."/>
        </authorList>
    </citation>
    <scope>NUCLEOTIDE SEQUENCE</scope>
</reference>
<dbReference type="PROSITE" id="PS50142">
    <property type="entry name" value="RNASE_3_2"/>
    <property type="match status" value="1"/>
</dbReference>
<evidence type="ECO:0000259" key="1">
    <source>
        <dbReference type="PROSITE" id="PS50142"/>
    </source>
</evidence>
<dbReference type="GO" id="GO:0006396">
    <property type="term" value="P:RNA processing"/>
    <property type="evidence" value="ECO:0007669"/>
    <property type="project" value="InterPro"/>
</dbReference>
<dbReference type="GO" id="GO:0004525">
    <property type="term" value="F:ribonuclease III activity"/>
    <property type="evidence" value="ECO:0007669"/>
    <property type="project" value="InterPro"/>
</dbReference>
<sequence>MDFRAFIHAQLKIAKINQEHREAFTDPAGMQLFLAAVTHPTHDSENNYQELEFIGDGIIKGILSQYIPRRFPKLASGESKYSKKGTGEGALSKTRRLLEQRKTLSDFALKLGFWDYVRADEETKTKLRKETLEDVFEAFVGALVEIVDQRVKRGLGYNYAYNYVEASLNDLEIEISKKTLDDPITRLNELYKANELKGNKPPLKWGDAAYYTYKFYIPKLDEKPGKSYNAVAGDVFFSTKDKVAYVYDGKGWVHISRAPFLRLTPLKVTEQEPDLETMQMMWYAGVYGFPSRIGKPPDGTLDKLSPKEILENPDAYGANIIGQGLHFKKTDSKKLAAAQALYYLSREGIKKA</sequence>